<feature type="domain" description="Myb-like" evidence="2">
    <location>
        <begin position="296"/>
        <end position="349"/>
    </location>
</feature>
<feature type="compositionally biased region" description="Polar residues" evidence="1">
    <location>
        <begin position="93"/>
        <end position="108"/>
    </location>
</feature>
<feature type="compositionally biased region" description="Low complexity" evidence="1">
    <location>
        <begin position="60"/>
        <end position="80"/>
    </location>
</feature>
<evidence type="ECO:0000313" key="4">
    <source>
        <dbReference type="Ensembl" id="ENSEBUP00000008504.1"/>
    </source>
</evidence>
<dbReference type="PANTHER" id="PTHR46833">
    <property type="entry name" value="TELOMERIC REPEAT-BINDING FACTOR 2 TERF2"/>
    <property type="match status" value="1"/>
</dbReference>
<dbReference type="GO" id="GO:0031848">
    <property type="term" value="P:protection from non-homologous end joining at telomere"/>
    <property type="evidence" value="ECO:0007669"/>
    <property type="project" value="InterPro"/>
</dbReference>
<dbReference type="GO" id="GO:0000781">
    <property type="term" value="C:chromosome, telomeric region"/>
    <property type="evidence" value="ECO:0007669"/>
    <property type="project" value="InterPro"/>
</dbReference>
<dbReference type="Ensembl" id="ENSEBUT00000009027.1">
    <property type="protein sequence ID" value="ENSEBUP00000008522.1"/>
    <property type="gene ID" value="ENSEBUG00000005507.1"/>
</dbReference>
<sequence>MRTVDDVSTAMSSFLTRREIEQSFASLFCGSHDEMQVTLQQLWDSDFSPSKVHLHKTEDTASSASASPVSRPSSHVSSTAGSLECASVTLASQVSKTSRQSPHTSKMNESAKCTLLERHRRTLSKAPPVKWKGNSDGNENVSAEERNEAQPTPKKKKDTVQRVRKSGSRQKLRKQSRNRKTEDSASSASASPVSRPSSHVSSTAGSLECASVTLASEVSKTSRQSPHTSKMNESTKCTMLERHRRALFKAPPVKWKGNSDGNKNGSAEERNEAQPTPKKRKDTVQRVRKSGSRQKLRKQSRNRWTLEESTWLKLGVEKYGLGNWSTILASYNFYERTNVNLKDRWRNMVKRDPPVPKKEDETLDTE</sequence>
<dbReference type="PANTHER" id="PTHR46833:SF1">
    <property type="entry name" value="TELOMERIC REPEAT-BINDING FACTOR 2"/>
    <property type="match status" value="1"/>
</dbReference>
<dbReference type="GO" id="GO:0042162">
    <property type="term" value="F:telomeric DNA binding"/>
    <property type="evidence" value="ECO:0007669"/>
    <property type="project" value="InterPro"/>
</dbReference>
<evidence type="ECO:0000313" key="5">
    <source>
        <dbReference type="Proteomes" id="UP000694388"/>
    </source>
</evidence>
<proteinExistence type="predicted"/>
<name>A0A8C4Q1I6_EPTBU</name>
<evidence type="ECO:0000256" key="1">
    <source>
        <dbReference type="SAM" id="MobiDB-lite"/>
    </source>
</evidence>
<dbReference type="PROSITE" id="PS50090">
    <property type="entry name" value="MYB_LIKE"/>
    <property type="match status" value="1"/>
</dbReference>
<feature type="region of interest" description="Disordered" evidence="1">
    <location>
        <begin position="217"/>
        <end position="302"/>
    </location>
</feature>
<evidence type="ECO:0000259" key="2">
    <source>
        <dbReference type="PROSITE" id="PS50090"/>
    </source>
</evidence>
<dbReference type="AlphaFoldDB" id="A0A8C4Q1I6"/>
<dbReference type="SMART" id="SM00717">
    <property type="entry name" value="SANT"/>
    <property type="match status" value="1"/>
</dbReference>
<evidence type="ECO:0008006" key="6">
    <source>
        <dbReference type="Google" id="ProtNLM"/>
    </source>
</evidence>
<dbReference type="SUPFAM" id="SSF46689">
    <property type="entry name" value="Homeodomain-like"/>
    <property type="match status" value="1"/>
</dbReference>
<feature type="compositionally biased region" description="Basic residues" evidence="1">
    <location>
        <begin position="153"/>
        <end position="178"/>
    </location>
</feature>
<dbReference type="Pfam" id="PF00249">
    <property type="entry name" value="Myb_DNA-binding"/>
    <property type="match status" value="1"/>
</dbReference>
<feature type="region of interest" description="Disordered" evidence="1">
    <location>
        <begin position="93"/>
        <end position="205"/>
    </location>
</feature>
<reference evidence="4" key="1">
    <citation type="submission" date="2025-05" db="UniProtKB">
        <authorList>
            <consortium name="Ensembl"/>
        </authorList>
    </citation>
    <scope>IDENTIFICATION</scope>
</reference>
<dbReference type="Ensembl" id="ENSEBUT00000009009.1">
    <property type="protein sequence ID" value="ENSEBUP00000008504.1"/>
    <property type="gene ID" value="ENSEBUG00000005507.1"/>
</dbReference>
<dbReference type="Proteomes" id="UP000694388">
    <property type="component" value="Unplaced"/>
</dbReference>
<keyword evidence="5" id="KW-1185">Reference proteome</keyword>
<dbReference type="InterPro" id="IPR030657">
    <property type="entry name" value="TERF2"/>
</dbReference>
<feature type="compositionally biased region" description="Low complexity" evidence="1">
    <location>
        <begin position="184"/>
        <end position="202"/>
    </location>
</feature>
<feature type="domain" description="HTH myb-type" evidence="3">
    <location>
        <begin position="296"/>
        <end position="353"/>
    </location>
</feature>
<feature type="compositionally biased region" description="Basic residues" evidence="1">
    <location>
        <begin position="277"/>
        <end position="301"/>
    </location>
</feature>
<dbReference type="Gene3D" id="1.10.10.60">
    <property type="entry name" value="Homeodomain-like"/>
    <property type="match status" value="1"/>
</dbReference>
<dbReference type="InterPro" id="IPR017930">
    <property type="entry name" value="Myb_dom"/>
</dbReference>
<dbReference type="InterPro" id="IPR001005">
    <property type="entry name" value="SANT/Myb"/>
</dbReference>
<accession>A0A8C4Q1I6</accession>
<feature type="compositionally biased region" description="Polar residues" evidence="1">
    <location>
        <begin position="217"/>
        <end position="237"/>
    </location>
</feature>
<dbReference type="GO" id="GO:0005634">
    <property type="term" value="C:nucleus"/>
    <property type="evidence" value="ECO:0007669"/>
    <property type="project" value="InterPro"/>
</dbReference>
<dbReference type="InterPro" id="IPR009057">
    <property type="entry name" value="Homeodomain-like_sf"/>
</dbReference>
<feature type="region of interest" description="Disordered" evidence="1">
    <location>
        <begin position="54"/>
        <end position="80"/>
    </location>
</feature>
<protein>
    <recommendedName>
        <fullName evidence="6">Telomeric repeat-binding factor</fullName>
    </recommendedName>
</protein>
<organism evidence="4 5">
    <name type="scientific">Eptatretus burgeri</name>
    <name type="common">Inshore hagfish</name>
    <dbReference type="NCBI Taxonomy" id="7764"/>
    <lineage>
        <taxon>Eukaryota</taxon>
        <taxon>Metazoa</taxon>
        <taxon>Chordata</taxon>
        <taxon>Craniata</taxon>
        <taxon>Vertebrata</taxon>
        <taxon>Cyclostomata</taxon>
        <taxon>Myxini</taxon>
        <taxon>Myxiniformes</taxon>
        <taxon>Myxinidae</taxon>
        <taxon>Eptatretinae</taxon>
        <taxon>Eptatretus</taxon>
    </lineage>
</organism>
<dbReference type="CDD" id="cd11660">
    <property type="entry name" value="SANT_TRF"/>
    <property type="match status" value="1"/>
</dbReference>
<dbReference type="PROSITE" id="PS51294">
    <property type="entry name" value="HTH_MYB"/>
    <property type="match status" value="1"/>
</dbReference>
<dbReference type="GeneTree" id="ENSGT00940000179685"/>
<evidence type="ECO:0000259" key="3">
    <source>
        <dbReference type="PROSITE" id="PS51294"/>
    </source>
</evidence>